<keyword evidence="2" id="KW-0812">Transmembrane</keyword>
<evidence type="ECO:0000256" key="1">
    <source>
        <dbReference type="SAM" id="MobiDB-lite"/>
    </source>
</evidence>
<feature type="transmembrane region" description="Helical" evidence="2">
    <location>
        <begin position="111"/>
        <end position="133"/>
    </location>
</feature>
<feature type="compositionally biased region" description="Basic and acidic residues" evidence="1">
    <location>
        <begin position="29"/>
        <end position="40"/>
    </location>
</feature>
<accession>A0A398B7F5</accession>
<feature type="transmembrane region" description="Helical" evidence="2">
    <location>
        <begin position="77"/>
        <end position="104"/>
    </location>
</feature>
<name>A0A398B7F5_9BACI</name>
<dbReference type="Proteomes" id="UP000265816">
    <property type="component" value="Unassembled WGS sequence"/>
</dbReference>
<organism evidence="3 4">
    <name type="scientific">Mesobacillus zeae</name>
    <dbReference type="NCBI Taxonomy" id="1917180"/>
    <lineage>
        <taxon>Bacteria</taxon>
        <taxon>Bacillati</taxon>
        <taxon>Bacillota</taxon>
        <taxon>Bacilli</taxon>
        <taxon>Bacillales</taxon>
        <taxon>Bacillaceae</taxon>
        <taxon>Mesobacillus</taxon>
    </lineage>
</organism>
<keyword evidence="2" id="KW-1133">Transmembrane helix</keyword>
<sequence length="134" mass="14228">MSGRNISSESDIPDSAEFDQISVTNQNGIRDRQDGYREETAAEIAAPVSGLRERTAKQEGSAETDTENSGMIMGFSALALSILSLFVLPVFLGIAGMVLGYVAIKRGARSLGGWAIGVGAVSIIIGLFILPFYR</sequence>
<feature type="region of interest" description="Disordered" evidence="1">
    <location>
        <begin position="1"/>
        <end position="66"/>
    </location>
</feature>
<comment type="caution">
    <text evidence="3">The sequence shown here is derived from an EMBL/GenBank/DDBJ whole genome shotgun (WGS) entry which is preliminary data.</text>
</comment>
<protein>
    <submittedName>
        <fullName evidence="3">DUF4190 domain-containing protein</fullName>
    </submittedName>
</protein>
<dbReference type="InterPro" id="IPR055338">
    <property type="entry name" value="YqfX-like"/>
</dbReference>
<feature type="compositionally biased region" description="Polar residues" evidence="1">
    <location>
        <begin position="1"/>
        <end position="10"/>
    </location>
</feature>
<dbReference type="PANTHER" id="PTHR40040:SF1">
    <property type="entry name" value="MEMBRANE PROTEIN"/>
    <property type="match status" value="1"/>
</dbReference>
<reference evidence="3 4" key="1">
    <citation type="submission" date="2018-08" db="EMBL/GenBank/DDBJ databases">
        <title>Bacillus jemisoniae sp. nov., Bacillus chryseoplanitiae sp. nov., Bacillus resnikiae sp. nov., and Bacillus frankliniae sp. nov., isolated from Viking spacecraft and associated surfaces.</title>
        <authorList>
            <person name="Seuylemezian A."/>
            <person name="Vaishampayan P."/>
        </authorList>
    </citation>
    <scope>NUCLEOTIDE SEQUENCE [LARGE SCALE GENOMIC DNA]</scope>
    <source>
        <strain evidence="3 4">JJ-247</strain>
    </source>
</reference>
<proteinExistence type="predicted"/>
<evidence type="ECO:0000313" key="4">
    <source>
        <dbReference type="Proteomes" id="UP000265816"/>
    </source>
</evidence>
<dbReference type="PANTHER" id="PTHR40040">
    <property type="entry name" value="SMALL HYDROPHOBIC PROTEIN-RELATED"/>
    <property type="match status" value="1"/>
</dbReference>
<evidence type="ECO:0000313" key="3">
    <source>
        <dbReference type="EMBL" id="RID83830.1"/>
    </source>
</evidence>
<gene>
    <name evidence="3" type="ORF">D1970_14585</name>
</gene>
<dbReference type="AlphaFoldDB" id="A0A398B7F5"/>
<keyword evidence="4" id="KW-1185">Reference proteome</keyword>
<evidence type="ECO:0000256" key="2">
    <source>
        <dbReference type="SAM" id="Phobius"/>
    </source>
</evidence>
<dbReference type="EMBL" id="QWVT01000024">
    <property type="protein sequence ID" value="RID83830.1"/>
    <property type="molecule type" value="Genomic_DNA"/>
</dbReference>
<keyword evidence="2" id="KW-0472">Membrane</keyword>